<comment type="caution">
    <text evidence="2">The sequence shown here is derived from an EMBL/GenBank/DDBJ whole genome shotgun (WGS) entry which is preliminary data.</text>
</comment>
<sequence>MKTWELVSIILSALTAGMFYGPWVALSRSMKTFPPELFLAIVDRMNRNMAPVMTVLMPATLLSIVPVLLLSYRERPIVCYLNAIAFALFIVALLVTVVVEVPIVQQIVTWTASTLPDNWLQLRDRWMRFHLVRVGAGLTSLILLLVAAIF</sequence>
<dbReference type="AlphaFoldDB" id="A0A7Y9T3I5"/>
<gene>
    <name evidence="2" type="ORF">HDF12_002746</name>
</gene>
<dbReference type="Pfam" id="PF08592">
    <property type="entry name" value="Anthrone_oxy"/>
    <property type="match status" value="1"/>
</dbReference>
<evidence type="ECO:0000256" key="1">
    <source>
        <dbReference type="SAM" id="Phobius"/>
    </source>
</evidence>
<feature type="transmembrane region" description="Helical" evidence="1">
    <location>
        <begin position="84"/>
        <end position="108"/>
    </location>
</feature>
<evidence type="ECO:0000313" key="3">
    <source>
        <dbReference type="Proteomes" id="UP000534186"/>
    </source>
</evidence>
<organism evidence="2 3">
    <name type="scientific">Tunturiibacter lichenicola</name>
    <dbReference type="NCBI Taxonomy" id="2051959"/>
    <lineage>
        <taxon>Bacteria</taxon>
        <taxon>Pseudomonadati</taxon>
        <taxon>Acidobacteriota</taxon>
        <taxon>Terriglobia</taxon>
        <taxon>Terriglobales</taxon>
        <taxon>Acidobacteriaceae</taxon>
        <taxon>Tunturiibacter</taxon>
    </lineage>
</organism>
<keyword evidence="1" id="KW-0472">Membrane</keyword>
<protein>
    <recommendedName>
        <fullName evidence="4">DUF1772 domain-containing protein</fullName>
    </recommendedName>
</protein>
<keyword evidence="1" id="KW-1133">Transmembrane helix</keyword>
<name>A0A7Y9T3I5_9BACT</name>
<evidence type="ECO:0000313" key="2">
    <source>
        <dbReference type="EMBL" id="NYF52347.1"/>
    </source>
</evidence>
<dbReference type="Proteomes" id="UP000534186">
    <property type="component" value="Unassembled WGS sequence"/>
</dbReference>
<proteinExistence type="predicted"/>
<feature type="transmembrane region" description="Helical" evidence="1">
    <location>
        <begin position="51"/>
        <end position="72"/>
    </location>
</feature>
<accession>A0A7Y9T3I5</accession>
<evidence type="ECO:0008006" key="4">
    <source>
        <dbReference type="Google" id="ProtNLM"/>
    </source>
</evidence>
<dbReference type="EMBL" id="JACCCV010000002">
    <property type="protein sequence ID" value="NYF52347.1"/>
    <property type="molecule type" value="Genomic_DNA"/>
</dbReference>
<dbReference type="InterPro" id="IPR013901">
    <property type="entry name" value="Anthrone_oxy"/>
</dbReference>
<feature type="transmembrane region" description="Helical" evidence="1">
    <location>
        <begin position="128"/>
        <end position="149"/>
    </location>
</feature>
<reference evidence="2 3" key="1">
    <citation type="submission" date="2020-07" db="EMBL/GenBank/DDBJ databases">
        <title>Genomic Encyclopedia of Type Strains, Phase IV (KMG-V): Genome sequencing to study the core and pangenomes of soil and plant-associated prokaryotes.</title>
        <authorList>
            <person name="Whitman W."/>
        </authorList>
    </citation>
    <scope>NUCLEOTIDE SEQUENCE [LARGE SCALE GENOMIC DNA]</scope>
    <source>
        <strain evidence="2 3">M8UP30</strain>
    </source>
</reference>
<keyword evidence="1" id="KW-0812">Transmembrane</keyword>